<dbReference type="AlphaFoldDB" id="A0A4Z2HK42"/>
<feature type="compositionally biased region" description="Polar residues" evidence="1">
    <location>
        <begin position="48"/>
        <end position="76"/>
    </location>
</feature>
<name>A0A4Z2HK42_9TELE</name>
<evidence type="ECO:0000256" key="1">
    <source>
        <dbReference type="SAM" id="MobiDB-lite"/>
    </source>
</evidence>
<reference evidence="2 3" key="1">
    <citation type="submission" date="2019-03" db="EMBL/GenBank/DDBJ databases">
        <title>First draft genome of Liparis tanakae, snailfish: a comprehensive survey of snailfish specific genes.</title>
        <authorList>
            <person name="Kim W."/>
            <person name="Song I."/>
            <person name="Jeong J.-H."/>
            <person name="Kim D."/>
            <person name="Kim S."/>
            <person name="Ryu S."/>
            <person name="Song J.Y."/>
            <person name="Lee S.K."/>
        </authorList>
    </citation>
    <scope>NUCLEOTIDE SEQUENCE [LARGE SCALE GENOMIC DNA]</scope>
    <source>
        <tissue evidence="2">Muscle</tissue>
    </source>
</reference>
<accession>A0A4Z2HK42</accession>
<evidence type="ECO:0000313" key="2">
    <source>
        <dbReference type="EMBL" id="TNN65232.1"/>
    </source>
</evidence>
<feature type="region of interest" description="Disordered" evidence="1">
    <location>
        <begin position="1"/>
        <end position="124"/>
    </location>
</feature>
<protein>
    <submittedName>
        <fullName evidence="2">Uncharacterized protein</fullName>
    </submittedName>
</protein>
<organism evidence="2 3">
    <name type="scientific">Liparis tanakae</name>
    <name type="common">Tanaka's snailfish</name>
    <dbReference type="NCBI Taxonomy" id="230148"/>
    <lineage>
        <taxon>Eukaryota</taxon>
        <taxon>Metazoa</taxon>
        <taxon>Chordata</taxon>
        <taxon>Craniata</taxon>
        <taxon>Vertebrata</taxon>
        <taxon>Euteleostomi</taxon>
        <taxon>Actinopterygii</taxon>
        <taxon>Neopterygii</taxon>
        <taxon>Teleostei</taxon>
        <taxon>Neoteleostei</taxon>
        <taxon>Acanthomorphata</taxon>
        <taxon>Eupercaria</taxon>
        <taxon>Perciformes</taxon>
        <taxon>Cottioidei</taxon>
        <taxon>Cottales</taxon>
        <taxon>Liparidae</taxon>
        <taxon>Liparis</taxon>
    </lineage>
</organism>
<evidence type="ECO:0000313" key="3">
    <source>
        <dbReference type="Proteomes" id="UP000314294"/>
    </source>
</evidence>
<keyword evidence="3" id="KW-1185">Reference proteome</keyword>
<proteinExistence type="predicted"/>
<sequence length="189" mass="20854">MSTSWCETGAGLPHEEEDPEAPGVHSQAVTRRGGVSEDLRSQIGGGPTQSPHQQGLFQDPRLSTTKTSLASWGQTDRQGDRQAGRQTGRETGSETDRETRGMETGRKTRGMETGSSGSSGTDDRATGIVSTLLSVPEPLDGTLEELEPGWDWDFVWDGDWVDWTVDVDWTWEDWAWDGDRVDWAWDGVD</sequence>
<feature type="compositionally biased region" description="Basic and acidic residues" evidence="1">
    <location>
        <begin position="77"/>
        <end position="110"/>
    </location>
</feature>
<comment type="caution">
    <text evidence="2">The sequence shown here is derived from an EMBL/GenBank/DDBJ whole genome shotgun (WGS) entry which is preliminary data.</text>
</comment>
<gene>
    <name evidence="2" type="ORF">EYF80_024521</name>
</gene>
<dbReference type="EMBL" id="SRLO01000238">
    <property type="protein sequence ID" value="TNN65232.1"/>
    <property type="molecule type" value="Genomic_DNA"/>
</dbReference>
<dbReference type="Proteomes" id="UP000314294">
    <property type="component" value="Unassembled WGS sequence"/>
</dbReference>